<dbReference type="OrthoDB" id="10489319at2759"/>
<comment type="caution">
    <text evidence="2">The sequence shown here is derived from an EMBL/GenBank/DDBJ whole genome shotgun (WGS) entry which is preliminary data.</text>
</comment>
<evidence type="ECO:0000313" key="2">
    <source>
        <dbReference type="EMBL" id="EJK73033.1"/>
    </source>
</evidence>
<gene>
    <name evidence="2" type="ORF">THAOC_05369</name>
</gene>
<name>K0T2Z1_THAOC</name>
<dbReference type="InterPro" id="IPR018655">
    <property type="entry name" value="DUF2086"/>
</dbReference>
<proteinExistence type="predicted"/>
<organism evidence="2 3">
    <name type="scientific">Thalassiosira oceanica</name>
    <name type="common">Marine diatom</name>
    <dbReference type="NCBI Taxonomy" id="159749"/>
    <lineage>
        <taxon>Eukaryota</taxon>
        <taxon>Sar</taxon>
        <taxon>Stramenopiles</taxon>
        <taxon>Ochrophyta</taxon>
        <taxon>Bacillariophyta</taxon>
        <taxon>Coscinodiscophyceae</taxon>
        <taxon>Thalassiosirophycidae</taxon>
        <taxon>Thalassiosirales</taxon>
        <taxon>Thalassiosiraceae</taxon>
        <taxon>Thalassiosira</taxon>
    </lineage>
</organism>
<feature type="region of interest" description="Disordered" evidence="1">
    <location>
        <begin position="1"/>
        <end position="29"/>
    </location>
</feature>
<dbReference type="EMBL" id="AGNL01004927">
    <property type="protein sequence ID" value="EJK73033.1"/>
    <property type="molecule type" value="Genomic_DNA"/>
</dbReference>
<evidence type="ECO:0000256" key="1">
    <source>
        <dbReference type="SAM" id="MobiDB-lite"/>
    </source>
</evidence>
<dbReference type="AlphaFoldDB" id="K0T2Z1"/>
<evidence type="ECO:0000313" key="3">
    <source>
        <dbReference type="Proteomes" id="UP000266841"/>
    </source>
</evidence>
<feature type="compositionally biased region" description="Low complexity" evidence="1">
    <location>
        <begin position="15"/>
        <end position="27"/>
    </location>
</feature>
<dbReference type="Proteomes" id="UP000266841">
    <property type="component" value="Unassembled WGS sequence"/>
</dbReference>
<reference evidence="2 3" key="1">
    <citation type="journal article" date="2012" name="Genome Biol.">
        <title>Genome and low-iron response of an oceanic diatom adapted to chronic iron limitation.</title>
        <authorList>
            <person name="Lommer M."/>
            <person name="Specht M."/>
            <person name="Roy A.S."/>
            <person name="Kraemer L."/>
            <person name="Andreson R."/>
            <person name="Gutowska M.A."/>
            <person name="Wolf J."/>
            <person name="Bergner S.V."/>
            <person name="Schilhabel M.B."/>
            <person name="Klostermeier U.C."/>
            <person name="Beiko R.G."/>
            <person name="Rosenstiel P."/>
            <person name="Hippler M."/>
            <person name="Laroche J."/>
        </authorList>
    </citation>
    <scope>NUCLEOTIDE SEQUENCE [LARGE SCALE GENOMIC DNA]</scope>
    <source>
        <strain evidence="2 3">CCMP1005</strain>
    </source>
</reference>
<feature type="non-terminal residue" evidence="2">
    <location>
        <position position="329"/>
    </location>
</feature>
<accession>K0T2Z1</accession>
<dbReference type="Gene3D" id="2.60.120.620">
    <property type="entry name" value="q2cbj1_9rhob like domain"/>
    <property type="match status" value="1"/>
</dbReference>
<sequence>MDERTAKRQKKHGAKSPGSSHSSGDSSCDYLWPTETEDASALKLPSNSLLSSLDDLLWGAMARVPPLDDVTEKPKNMQVFVREALKLIGLDFVATDGAYLRIKIASKRKKAMELFEKHKYNLPKSLPEIRSVKIIDSGIPRHLIYSGCFMDVLSTHREEIWASLVSHGVVLIKNALSGIPHNACGLPANSKRKKITYTSGNGVDGVAGSYYADSPSEYWVQVQNKILRALLTDDDCYRRVKSRKKAIILSYSQGSENWAHKDGNDDANFPFQATVLLTDDKEFDGGEFYVAKKLGIDEIARTIVKMRESGDMVLFAASKKLPHFHGMLT</sequence>
<dbReference type="Pfam" id="PF09859">
    <property type="entry name" value="Oxygenase-NA"/>
    <property type="match status" value="1"/>
</dbReference>
<protein>
    <submittedName>
        <fullName evidence="2">Uncharacterized protein</fullName>
    </submittedName>
</protein>
<keyword evidence="3" id="KW-1185">Reference proteome</keyword>